<reference evidence="1 2" key="1">
    <citation type="journal article" date="2015" name="Genome Announc.">
        <title>Draft Genome Sequence of Mycobacterium obuense Strain UC1, Isolated from Patient Sputum.</title>
        <authorList>
            <person name="Greninger A.L."/>
            <person name="Cunningham G."/>
            <person name="Hsu E.D."/>
            <person name="Yu J.M."/>
            <person name="Chiu C.Y."/>
            <person name="Miller S."/>
        </authorList>
    </citation>
    <scope>NUCLEOTIDE SEQUENCE [LARGE SCALE GENOMIC DNA]</scope>
    <source>
        <strain evidence="1 2">UC1</strain>
    </source>
</reference>
<keyword evidence="2" id="KW-1185">Reference proteome</keyword>
<evidence type="ECO:0000313" key="1">
    <source>
        <dbReference type="EMBL" id="KKF03238.1"/>
    </source>
</evidence>
<dbReference type="EMBL" id="LAUZ02000015">
    <property type="protein sequence ID" value="KKF03238.1"/>
    <property type="molecule type" value="Genomic_DNA"/>
</dbReference>
<dbReference type="OrthoDB" id="4628694at2"/>
<protein>
    <recommendedName>
        <fullName evidence="3">PE domain-containing protein</fullName>
    </recommendedName>
</protein>
<dbReference type="RefSeq" id="WP_046361758.1">
    <property type="nucleotide sequence ID" value="NZ_LAUZ02000015.1"/>
</dbReference>
<dbReference type="PATRIC" id="fig|1807.13.peg.1780"/>
<comment type="caution">
    <text evidence="1">The sequence shown here is derived from an EMBL/GenBank/DDBJ whole genome shotgun (WGS) entry which is preliminary data.</text>
</comment>
<gene>
    <name evidence="1" type="ORF">WN67_03845</name>
</gene>
<evidence type="ECO:0008006" key="3">
    <source>
        <dbReference type="Google" id="ProtNLM"/>
    </source>
</evidence>
<evidence type="ECO:0000313" key="2">
    <source>
        <dbReference type="Proteomes" id="UP000034150"/>
    </source>
</evidence>
<sequence length="108" mass="11646">MASSGGESIALDTDAQAQLAAQWEEYADAVEASGQPPVQPEALREQLGAIYEPFVQAKASENLARQQAYQRVAAEARAHAAKLRNHRVSFEQHDDDVARQISAITGNG</sequence>
<dbReference type="Proteomes" id="UP000034150">
    <property type="component" value="Unassembled WGS sequence"/>
</dbReference>
<dbReference type="AlphaFoldDB" id="A0A0M2K8C2"/>
<organism evidence="1 2">
    <name type="scientific">Mycolicibacterium obuense</name>
    <dbReference type="NCBI Taxonomy" id="1807"/>
    <lineage>
        <taxon>Bacteria</taxon>
        <taxon>Bacillati</taxon>
        <taxon>Actinomycetota</taxon>
        <taxon>Actinomycetes</taxon>
        <taxon>Mycobacteriales</taxon>
        <taxon>Mycobacteriaceae</taxon>
        <taxon>Mycolicibacterium</taxon>
    </lineage>
</organism>
<name>A0A0M2K8C2_9MYCO</name>
<proteinExistence type="predicted"/>
<accession>A0A0M2K8C2</accession>